<evidence type="ECO:0000256" key="2">
    <source>
        <dbReference type="SAM" id="Phobius"/>
    </source>
</evidence>
<evidence type="ECO:0000313" key="4">
    <source>
        <dbReference type="EMBL" id="KAK7500356.1"/>
    </source>
</evidence>
<feature type="signal peptide" evidence="3">
    <location>
        <begin position="1"/>
        <end position="20"/>
    </location>
</feature>
<feature type="region of interest" description="Disordered" evidence="1">
    <location>
        <begin position="440"/>
        <end position="461"/>
    </location>
</feature>
<name>A0ABD0LM84_9CAEN</name>
<evidence type="ECO:0000256" key="3">
    <source>
        <dbReference type="SAM" id="SignalP"/>
    </source>
</evidence>
<feature type="transmembrane region" description="Helical" evidence="2">
    <location>
        <begin position="380"/>
        <end position="402"/>
    </location>
</feature>
<proteinExistence type="predicted"/>
<sequence>MTSAVYSSLLILGIALPLHMQPAPTPASAGLPFPWLTKTQASALRITCQLNVSLWNSVDGLELKFLPRDTLRNVTMLSVTSVPSLKRGHIHPWASVKLLHTRDILSGLTVIMPYSQADLGTYFVEANYTSRQSNVSGTISQSLDVDWNVDEERFKTAGVLDVWSYVTDQVNITWVPPPGSELEQLSVVRHKPFVTDENLYKMSRENTSVVPSLSDNVLLAKYLMPGRTSCGGQNHTLALFIRDAKICSMMISMRKCTYTCEVWYPECNDGHSSNDCKWSGDAMPPGDLETDVSTVPCSEEPPARDPVSTATESTTQGPGHAPTTGEPGTPQASEEDVNASPITLVSVSPTSFESVLPTTPAPLPLGNLGECTGECVAFRAAAITCSVLLVVVFVACGAILLYKRRRQWLNRHGRDRTRDPSCCSCSTALILNGRVPEETFPPTVSYERQSNGSTNFERPNT</sequence>
<dbReference type="EMBL" id="JACVVK020000037">
    <property type="protein sequence ID" value="KAK7500356.1"/>
    <property type="molecule type" value="Genomic_DNA"/>
</dbReference>
<dbReference type="Proteomes" id="UP001519460">
    <property type="component" value="Unassembled WGS sequence"/>
</dbReference>
<protein>
    <submittedName>
        <fullName evidence="4">Uncharacterized protein</fullName>
    </submittedName>
</protein>
<gene>
    <name evidence="4" type="ORF">BaRGS_00008263</name>
</gene>
<keyword evidence="2" id="KW-0812">Transmembrane</keyword>
<feature type="region of interest" description="Disordered" evidence="1">
    <location>
        <begin position="285"/>
        <end position="337"/>
    </location>
</feature>
<feature type="compositionally biased region" description="Polar residues" evidence="1">
    <location>
        <begin position="446"/>
        <end position="461"/>
    </location>
</feature>
<keyword evidence="2" id="KW-1133">Transmembrane helix</keyword>
<organism evidence="4 5">
    <name type="scientific">Batillaria attramentaria</name>
    <dbReference type="NCBI Taxonomy" id="370345"/>
    <lineage>
        <taxon>Eukaryota</taxon>
        <taxon>Metazoa</taxon>
        <taxon>Spiralia</taxon>
        <taxon>Lophotrochozoa</taxon>
        <taxon>Mollusca</taxon>
        <taxon>Gastropoda</taxon>
        <taxon>Caenogastropoda</taxon>
        <taxon>Sorbeoconcha</taxon>
        <taxon>Cerithioidea</taxon>
        <taxon>Batillariidae</taxon>
        <taxon>Batillaria</taxon>
    </lineage>
</organism>
<comment type="caution">
    <text evidence="4">The sequence shown here is derived from an EMBL/GenBank/DDBJ whole genome shotgun (WGS) entry which is preliminary data.</text>
</comment>
<feature type="chain" id="PRO_5044803001" evidence="3">
    <location>
        <begin position="21"/>
        <end position="461"/>
    </location>
</feature>
<evidence type="ECO:0000313" key="5">
    <source>
        <dbReference type="Proteomes" id="UP001519460"/>
    </source>
</evidence>
<evidence type="ECO:0000256" key="1">
    <source>
        <dbReference type="SAM" id="MobiDB-lite"/>
    </source>
</evidence>
<reference evidence="4 5" key="1">
    <citation type="journal article" date="2023" name="Sci. Data">
        <title>Genome assembly of the Korean intertidal mud-creeper Batillaria attramentaria.</title>
        <authorList>
            <person name="Patra A.K."/>
            <person name="Ho P.T."/>
            <person name="Jun S."/>
            <person name="Lee S.J."/>
            <person name="Kim Y."/>
            <person name="Won Y.J."/>
        </authorList>
    </citation>
    <scope>NUCLEOTIDE SEQUENCE [LARGE SCALE GENOMIC DNA]</scope>
    <source>
        <strain evidence="4">Wonlab-2016</strain>
    </source>
</reference>
<keyword evidence="2" id="KW-0472">Membrane</keyword>
<keyword evidence="3" id="KW-0732">Signal</keyword>
<accession>A0ABD0LM84</accession>
<feature type="compositionally biased region" description="Polar residues" evidence="1">
    <location>
        <begin position="308"/>
        <end position="317"/>
    </location>
</feature>
<dbReference type="AlphaFoldDB" id="A0ABD0LM84"/>
<keyword evidence="5" id="KW-1185">Reference proteome</keyword>